<feature type="coiled-coil region" evidence="1">
    <location>
        <begin position="45"/>
        <end position="75"/>
    </location>
</feature>
<dbReference type="EMBL" id="BPPX01000021">
    <property type="protein sequence ID" value="GJC86420.1"/>
    <property type="molecule type" value="Genomic_DNA"/>
</dbReference>
<dbReference type="AlphaFoldDB" id="A0AA37GSM1"/>
<evidence type="ECO:0000256" key="1">
    <source>
        <dbReference type="SAM" id="Coils"/>
    </source>
</evidence>
<evidence type="ECO:0000313" key="2">
    <source>
        <dbReference type="EMBL" id="GJC86420.1"/>
    </source>
</evidence>
<reference evidence="2 3" key="1">
    <citation type="submission" date="2021-07" db="EMBL/GenBank/DDBJ databases">
        <title>Genome data of Colletotrichum spaethianum.</title>
        <authorList>
            <person name="Utami Y.D."/>
            <person name="Hiruma K."/>
        </authorList>
    </citation>
    <scope>NUCLEOTIDE SEQUENCE [LARGE SCALE GENOMIC DNA]</scope>
    <source>
        <strain evidence="2 3">MAFF 242679</strain>
    </source>
</reference>
<comment type="caution">
    <text evidence="2">The sequence shown here is derived from an EMBL/GenBank/DDBJ whole genome shotgun (WGS) entry which is preliminary data.</text>
</comment>
<accession>A0AA37GSM1</accession>
<keyword evidence="1" id="KW-0175">Coiled coil</keyword>
<organism evidence="2 3">
    <name type="scientific">Colletotrichum liriopes</name>
    <dbReference type="NCBI Taxonomy" id="708192"/>
    <lineage>
        <taxon>Eukaryota</taxon>
        <taxon>Fungi</taxon>
        <taxon>Dikarya</taxon>
        <taxon>Ascomycota</taxon>
        <taxon>Pezizomycotina</taxon>
        <taxon>Sordariomycetes</taxon>
        <taxon>Hypocreomycetidae</taxon>
        <taxon>Glomerellales</taxon>
        <taxon>Glomerellaceae</taxon>
        <taxon>Colletotrichum</taxon>
        <taxon>Colletotrichum spaethianum species complex</taxon>
    </lineage>
</organism>
<gene>
    <name evidence="2" type="ORF">ColLi_09258</name>
</gene>
<dbReference type="Proteomes" id="UP001055172">
    <property type="component" value="Unassembled WGS sequence"/>
</dbReference>
<protein>
    <submittedName>
        <fullName evidence="2">Uncharacterized protein</fullName>
    </submittedName>
</protein>
<proteinExistence type="predicted"/>
<name>A0AA37GSM1_9PEZI</name>
<keyword evidence="3" id="KW-1185">Reference proteome</keyword>
<evidence type="ECO:0000313" key="3">
    <source>
        <dbReference type="Proteomes" id="UP001055172"/>
    </source>
</evidence>
<sequence>MEETLASKLANESLTWESWAAEWCYWIQCQVPRCRDCDVHLTRAQQTARRRIDALANARENIQKAQAVTAQYMEAR</sequence>